<protein>
    <submittedName>
        <fullName evidence="2">Uncharacterized protein</fullName>
    </submittedName>
</protein>
<gene>
    <name evidence="2" type="ORF">CFOL_v3_21124</name>
</gene>
<comment type="caution">
    <text evidence="2">The sequence shown here is derived from an EMBL/GenBank/DDBJ whole genome shotgun (WGS) entry which is preliminary data.</text>
</comment>
<dbReference type="InParanoid" id="A0A1Q3CC27"/>
<dbReference type="CDD" id="cd00303">
    <property type="entry name" value="retropepsin_like"/>
    <property type="match status" value="1"/>
</dbReference>
<dbReference type="PANTHER" id="PTHR33240:SF8">
    <property type="entry name" value="OS03G0439900 PROTEIN"/>
    <property type="match status" value="1"/>
</dbReference>
<dbReference type="Gene3D" id="2.40.70.10">
    <property type="entry name" value="Acid Proteases"/>
    <property type="match status" value="1"/>
</dbReference>
<dbReference type="AlphaFoldDB" id="A0A1Q3CC27"/>
<accession>A0A1Q3CC27</accession>
<organism evidence="2 3">
    <name type="scientific">Cephalotus follicularis</name>
    <name type="common">Albany pitcher plant</name>
    <dbReference type="NCBI Taxonomy" id="3775"/>
    <lineage>
        <taxon>Eukaryota</taxon>
        <taxon>Viridiplantae</taxon>
        <taxon>Streptophyta</taxon>
        <taxon>Embryophyta</taxon>
        <taxon>Tracheophyta</taxon>
        <taxon>Spermatophyta</taxon>
        <taxon>Magnoliopsida</taxon>
        <taxon>eudicotyledons</taxon>
        <taxon>Gunneridae</taxon>
        <taxon>Pentapetalae</taxon>
        <taxon>rosids</taxon>
        <taxon>fabids</taxon>
        <taxon>Oxalidales</taxon>
        <taxon>Cephalotaceae</taxon>
        <taxon>Cephalotus</taxon>
    </lineage>
</organism>
<dbReference type="OrthoDB" id="1752268at2759"/>
<dbReference type="EMBL" id="BDDD01001654">
    <property type="protein sequence ID" value="GAV77653.1"/>
    <property type="molecule type" value="Genomic_DNA"/>
</dbReference>
<dbReference type="Proteomes" id="UP000187406">
    <property type="component" value="Unassembled WGS sequence"/>
</dbReference>
<proteinExistence type="predicted"/>
<evidence type="ECO:0000256" key="1">
    <source>
        <dbReference type="SAM" id="MobiDB-lite"/>
    </source>
</evidence>
<reference evidence="3" key="1">
    <citation type="submission" date="2016-04" db="EMBL/GenBank/DDBJ databases">
        <title>Cephalotus genome sequencing.</title>
        <authorList>
            <person name="Fukushima K."/>
            <person name="Hasebe M."/>
            <person name="Fang X."/>
        </authorList>
    </citation>
    <scope>NUCLEOTIDE SEQUENCE [LARGE SCALE GENOMIC DNA]</scope>
    <source>
        <strain evidence="3">cv. St1</strain>
    </source>
</reference>
<keyword evidence="3" id="KW-1185">Reference proteome</keyword>
<feature type="region of interest" description="Disordered" evidence="1">
    <location>
        <begin position="54"/>
        <end position="78"/>
    </location>
</feature>
<name>A0A1Q3CC27_CEPFO</name>
<dbReference type="PANTHER" id="PTHR33240">
    <property type="entry name" value="OS08G0508500 PROTEIN"/>
    <property type="match status" value="1"/>
</dbReference>
<dbReference type="InterPro" id="IPR021109">
    <property type="entry name" value="Peptidase_aspartic_dom_sf"/>
</dbReference>
<evidence type="ECO:0000313" key="2">
    <source>
        <dbReference type="EMBL" id="GAV77653.1"/>
    </source>
</evidence>
<sequence>MRRPEKLKSDGNKRDRQFYCQFHRDHGHDTEACCQLTYEIETLIQRGHLRAYVANESRKDEKKPRHSRDRGAGNQQPTTGVIQTIFGGFAEGVTSSSRKAYVTTIVRPDQRPRTDQVITFTDADYDGVQTPHDDAMVVTLTVAKFDDKRVLIDNGSSKNIMFYDIFEKMKLGTGRLKPIDSPLYGFSGERAHVEGTIELPGKVGIAPRQSTIMVRFLIVKLPSAYNVIIGCPSLNFL</sequence>
<evidence type="ECO:0000313" key="3">
    <source>
        <dbReference type="Proteomes" id="UP000187406"/>
    </source>
</evidence>